<keyword evidence="3" id="KW-1185">Reference proteome</keyword>
<evidence type="ECO:0000313" key="2">
    <source>
        <dbReference type="EMBL" id="RPA84396.1"/>
    </source>
</evidence>
<organism evidence="2 3">
    <name type="scientific">Ascobolus immersus RN42</name>
    <dbReference type="NCBI Taxonomy" id="1160509"/>
    <lineage>
        <taxon>Eukaryota</taxon>
        <taxon>Fungi</taxon>
        <taxon>Dikarya</taxon>
        <taxon>Ascomycota</taxon>
        <taxon>Pezizomycotina</taxon>
        <taxon>Pezizomycetes</taxon>
        <taxon>Pezizales</taxon>
        <taxon>Ascobolaceae</taxon>
        <taxon>Ascobolus</taxon>
    </lineage>
</organism>
<gene>
    <name evidence="2" type="ORF">BJ508DRAFT_37899</name>
</gene>
<evidence type="ECO:0000313" key="3">
    <source>
        <dbReference type="Proteomes" id="UP000275078"/>
    </source>
</evidence>
<sequence length="146" mass="16052">MSHVSLLPHSVTPVTQQEGANLAIFALNSLTPHPPPFLAFASSWSLHSPISLPLLPFRSPAPAPSTPLSGFLTYPQVPYFLLSSRLFPRLPYIFFSLLPSVPLLYLSIWGVSDSELSFDRLSIPFHASLRYPPVVSPVFSAFAKGY</sequence>
<proteinExistence type="predicted"/>
<keyword evidence="1" id="KW-0812">Transmembrane</keyword>
<accession>A0A3N4IFL0</accession>
<dbReference type="EMBL" id="ML119659">
    <property type="protein sequence ID" value="RPA84396.1"/>
    <property type="molecule type" value="Genomic_DNA"/>
</dbReference>
<dbReference type="AlphaFoldDB" id="A0A3N4IFL0"/>
<dbReference type="Proteomes" id="UP000275078">
    <property type="component" value="Unassembled WGS sequence"/>
</dbReference>
<protein>
    <submittedName>
        <fullName evidence="2">Uncharacterized protein</fullName>
    </submittedName>
</protein>
<feature type="transmembrane region" description="Helical" evidence="1">
    <location>
        <begin position="90"/>
        <end position="111"/>
    </location>
</feature>
<reference evidence="2 3" key="1">
    <citation type="journal article" date="2018" name="Nat. Ecol. Evol.">
        <title>Pezizomycetes genomes reveal the molecular basis of ectomycorrhizal truffle lifestyle.</title>
        <authorList>
            <person name="Murat C."/>
            <person name="Payen T."/>
            <person name="Noel B."/>
            <person name="Kuo A."/>
            <person name="Morin E."/>
            <person name="Chen J."/>
            <person name="Kohler A."/>
            <person name="Krizsan K."/>
            <person name="Balestrini R."/>
            <person name="Da Silva C."/>
            <person name="Montanini B."/>
            <person name="Hainaut M."/>
            <person name="Levati E."/>
            <person name="Barry K.W."/>
            <person name="Belfiori B."/>
            <person name="Cichocki N."/>
            <person name="Clum A."/>
            <person name="Dockter R.B."/>
            <person name="Fauchery L."/>
            <person name="Guy J."/>
            <person name="Iotti M."/>
            <person name="Le Tacon F."/>
            <person name="Lindquist E.A."/>
            <person name="Lipzen A."/>
            <person name="Malagnac F."/>
            <person name="Mello A."/>
            <person name="Molinier V."/>
            <person name="Miyauchi S."/>
            <person name="Poulain J."/>
            <person name="Riccioni C."/>
            <person name="Rubini A."/>
            <person name="Sitrit Y."/>
            <person name="Splivallo R."/>
            <person name="Traeger S."/>
            <person name="Wang M."/>
            <person name="Zifcakova L."/>
            <person name="Wipf D."/>
            <person name="Zambonelli A."/>
            <person name="Paolocci F."/>
            <person name="Nowrousian M."/>
            <person name="Ottonello S."/>
            <person name="Baldrian P."/>
            <person name="Spatafora J.W."/>
            <person name="Henrissat B."/>
            <person name="Nagy L.G."/>
            <person name="Aury J.M."/>
            <person name="Wincker P."/>
            <person name="Grigoriev I.V."/>
            <person name="Bonfante P."/>
            <person name="Martin F.M."/>
        </authorList>
    </citation>
    <scope>NUCLEOTIDE SEQUENCE [LARGE SCALE GENOMIC DNA]</scope>
    <source>
        <strain evidence="2 3">RN42</strain>
    </source>
</reference>
<keyword evidence="1" id="KW-1133">Transmembrane helix</keyword>
<name>A0A3N4IFL0_ASCIM</name>
<keyword evidence="1" id="KW-0472">Membrane</keyword>
<evidence type="ECO:0000256" key="1">
    <source>
        <dbReference type="SAM" id="Phobius"/>
    </source>
</evidence>